<proteinExistence type="inferred from homology"/>
<feature type="binding site" evidence="5">
    <location>
        <begin position="241"/>
        <end position="243"/>
    </location>
    <ligand>
        <name>Mo-molybdopterin</name>
        <dbReference type="ChEBI" id="CHEBI:71302"/>
    </ligand>
</feature>
<gene>
    <name evidence="5" type="primary">msrP</name>
    <name evidence="7" type="ORF">SAMN06296036_105112</name>
</gene>
<dbReference type="InterPro" id="IPR000572">
    <property type="entry name" value="OxRdtase_Mopterin-bd_dom"/>
</dbReference>
<dbReference type="PANTHER" id="PTHR43032">
    <property type="entry name" value="PROTEIN-METHIONINE-SULFOXIDE REDUCTASE"/>
    <property type="match status" value="1"/>
</dbReference>
<keyword evidence="2 5" id="KW-0479">Metal-binding</keyword>
<name>A0A1Y6BHJ9_9BACT</name>
<comment type="catalytic activity">
    <reaction evidence="5">
        <text>L-methionyl-[protein] + a quinone + H2O = L-methionyl-(R)-S-oxide-[protein] + a quinol</text>
        <dbReference type="Rhea" id="RHEA:51296"/>
        <dbReference type="Rhea" id="RHEA-COMP:12313"/>
        <dbReference type="Rhea" id="RHEA-COMP:12314"/>
        <dbReference type="ChEBI" id="CHEBI:15377"/>
        <dbReference type="ChEBI" id="CHEBI:16044"/>
        <dbReference type="ChEBI" id="CHEBI:24646"/>
        <dbReference type="ChEBI" id="CHEBI:45764"/>
        <dbReference type="ChEBI" id="CHEBI:132124"/>
    </reaction>
</comment>
<accession>A0A1Y6BHJ9</accession>
<reference evidence="8" key="1">
    <citation type="submission" date="2017-04" db="EMBL/GenBank/DDBJ databases">
        <authorList>
            <person name="Varghese N."/>
            <person name="Submissions S."/>
        </authorList>
    </citation>
    <scope>NUCLEOTIDE SEQUENCE [LARGE SCALE GENOMIC DNA]</scope>
    <source>
        <strain evidence="8">RKEM611</strain>
    </source>
</reference>
<keyword evidence="8" id="KW-1185">Reference proteome</keyword>
<dbReference type="InterPro" id="IPR022867">
    <property type="entry name" value="MsrP"/>
</dbReference>
<evidence type="ECO:0000313" key="7">
    <source>
        <dbReference type="EMBL" id="SMF11803.1"/>
    </source>
</evidence>
<dbReference type="EC" id="1.8.5.-" evidence="5"/>
<organism evidence="7 8">
    <name type="scientific">Pseudobacteriovorax antillogorgiicola</name>
    <dbReference type="NCBI Taxonomy" id="1513793"/>
    <lineage>
        <taxon>Bacteria</taxon>
        <taxon>Pseudomonadati</taxon>
        <taxon>Bdellovibrionota</taxon>
        <taxon>Oligoflexia</taxon>
        <taxon>Oligoflexales</taxon>
        <taxon>Pseudobacteriovoracaceae</taxon>
        <taxon>Pseudobacteriovorax</taxon>
    </lineage>
</organism>
<keyword evidence="1 5" id="KW-0500">Molybdenum</keyword>
<feature type="binding site" evidence="5">
    <location>
        <position position="84"/>
    </location>
    <ligand>
        <name>Mo-molybdopterin</name>
        <dbReference type="ChEBI" id="CHEBI:71302"/>
    </ligand>
</feature>
<dbReference type="GO" id="GO:0016672">
    <property type="term" value="F:oxidoreductase activity, acting on a sulfur group of donors, quinone or similar compound as acceptor"/>
    <property type="evidence" value="ECO:0007669"/>
    <property type="project" value="UniProtKB-UniRule"/>
</dbReference>
<dbReference type="RefSeq" id="WP_132317475.1">
    <property type="nucleotide sequence ID" value="NZ_FWZT01000005.1"/>
</dbReference>
<evidence type="ECO:0000256" key="1">
    <source>
        <dbReference type="ARBA" id="ARBA00022505"/>
    </source>
</evidence>
<dbReference type="OrthoDB" id="9795587at2"/>
<dbReference type="SUPFAM" id="SSF56524">
    <property type="entry name" value="Oxidoreductase molybdopterin-binding domain"/>
    <property type="match status" value="1"/>
</dbReference>
<feature type="binding site" evidence="5">
    <location>
        <position position="177"/>
    </location>
    <ligand>
        <name>Mo-molybdopterin</name>
        <dbReference type="ChEBI" id="CHEBI:71302"/>
    </ligand>
</feature>
<feature type="domain" description="Oxidoreductase molybdopterin-binding" evidence="6">
    <location>
        <begin position="103"/>
        <end position="259"/>
    </location>
</feature>
<dbReference type="GO" id="GO:0046872">
    <property type="term" value="F:metal ion binding"/>
    <property type="evidence" value="ECO:0007669"/>
    <property type="project" value="UniProtKB-KW"/>
</dbReference>
<dbReference type="InterPro" id="IPR036374">
    <property type="entry name" value="OxRdtase_Mopterin-bd_sf"/>
</dbReference>
<keyword evidence="3 5" id="KW-0732">Signal</keyword>
<comment type="function">
    <text evidence="5">Part of the MsrPQ system that repairs oxidized cell envelope proteins containing methionine sulfoxide residues (Met-O), using respiratory chain electrons. Thus protects these proteins from oxidative-stress damage caused by reactive species of oxygen and chlorine. MsrPQ is essential for the maintenance of envelope integrity under bleach stress, rescuing a wide series of structurally unrelated cell envelope proteins from methionine oxidation. The catalytic subunit MsrP is non-stereospecific, being able to reduce both (R-) and (S-) diastereoisomers of methionine sulfoxide.</text>
</comment>
<sequence length="324" mass="37221">MLIKVRDSLEVPSSAITPEDVYASRRTILKAARDSLILSAVGPLAFQTLWEDQAFGLAAKANPKYQEPALKKSITPFKYASSYNNFYEFGTDKSDPKKYAQKLKIKPWTLRVSGHVEKPADYLLEDFLKPLSLEDRVYRFRCVEAWSMVVPWLGFPLRALIAKAKPTSKAKYIRFKTLFDPKQMPGQKSRVLQWPYQEGLRLDEAMNDLSFLAVGMYGKVMPNQNGAPIRLVVPWKYGFKSIKSIVSIEFLEKQPKTSWEISAPQEYPFYSNVNPRVAHPRWSQKTERVLGSGLFAKRQKTLPFNGYADQVDHLYKAFDNTKLY</sequence>
<dbReference type="GO" id="GO:0043546">
    <property type="term" value="F:molybdopterin cofactor binding"/>
    <property type="evidence" value="ECO:0007669"/>
    <property type="project" value="UniProtKB-UniRule"/>
</dbReference>
<dbReference type="STRING" id="1513793.SAMN06296036_105112"/>
<comment type="subunit">
    <text evidence="5">Heterodimer of a catalytic subunit (MsrP) and a heme-binding subunit (MsrQ).</text>
</comment>
<evidence type="ECO:0000256" key="5">
    <source>
        <dbReference type="HAMAP-Rule" id="MF_01206"/>
    </source>
</evidence>
<dbReference type="NCBIfam" id="NF003767">
    <property type="entry name" value="PRK05363.1"/>
    <property type="match status" value="1"/>
</dbReference>
<comment type="similarity">
    <text evidence="5">Belongs to the MsrP family.</text>
</comment>
<dbReference type="PANTHER" id="PTHR43032:SF3">
    <property type="entry name" value="PROTEIN-METHIONINE-SULFOXIDE REDUCTASE CATALYTIC SUBUNIT MSRP"/>
    <property type="match status" value="1"/>
</dbReference>
<dbReference type="Proteomes" id="UP000192907">
    <property type="component" value="Unassembled WGS sequence"/>
</dbReference>
<evidence type="ECO:0000259" key="6">
    <source>
        <dbReference type="Pfam" id="PF00174"/>
    </source>
</evidence>
<keyword evidence="4 5" id="KW-0560">Oxidoreductase</keyword>
<evidence type="ECO:0000256" key="3">
    <source>
        <dbReference type="ARBA" id="ARBA00022729"/>
    </source>
</evidence>
<evidence type="ECO:0000313" key="8">
    <source>
        <dbReference type="Proteomes" id="UP000192907"/>
    </source>
</evidence>
<dbReference type="Gene3D" id="3.90.420.10">
    <property type="entry name" value="Oxidoreductase, molybdopterin-binding domain"/>
    <property type="match status" value="1"/>
</dbReference>
<feature type="binding site" evidence="5">
    <location>
        <position position="142"/>
    </location>
    <ligand>
        <name>Mo-molybdopterin</name>
        <dbReference type="ChEBI" id="CHEBI:71302"/>
    </ligand>
    <ligandPart>
        <name>Mo</name>
        <dbReference type="ChEBI" id="CHEBI:28685"/>
    </ligandPart>
</feature>
<dbReference type="HAMAP" id="MF_01206">
    <property type="entry name" value="MsrP"/>
    <property type="match status" value="1"/>
</dbReference>
<dbReference type="Pfam" id="PF00174">
    <property type="entry name" value="Oxidored_molyb"/>
    <property type="match status" value="1"/>
</dbReference>
<feature type="binding site" evidence="5">
    <location>
        <position position="225"/>
    </location>
    <ligand>
        <name>Mo-molybdopterin</name>
        <dbReference type="ChEBI" id="CHEBI:71302"/>
    </ligand>
</feature>
<comment type="catalytic activity">
    <reaction evidence="5">
        <text>L-methionyl-[protein] + a quinone + H2O = L-methionyl-(S)-S-oxide-[protein] + a quinol</text>
        <dbReference type="Rhea" id="RHEA:51292"/>
        <dbReference type="Rhea" id="RHEA-COMP:12313"/>
        <dbReference type="Rhea" id="RHEA-COMP:12315"/>
        <dbReference type="ChEBI" id="CHEBI:15377"/>
        <dbReference type="ChEBI" id="CHEBI:16044"/>
        <dbReference type="ChEBI" id="CHEBI:24646"/>
        <dbReference type="ChEBI" id="CHEBI:44120"/>
        <dbReference type="ChEBI" id="CHEBI:132124"/>
    </reaction>
</comment>
<comment type="cofactor">
    <cofactor evidence="5">
        <name>Mo-molybdopterin</name>
        <dbReference type="ChEBI" id="CHEBI:71302"/>
    </cofactor>
    <text evidence="5">Binds 1 Mo-molybdopterin (Mo-MPT) cofactor per subunit.</text>
</comment>
<dbReference type="AlphaFoldDB" id="A0A1Y6BHJ9"/>
<dbReference type="GO" id="GO:0030091">
    <property type="term" value="P:protein repair"/>
    <property type="evidence" value="ECO:0007669"/>
    <property type="project" value="UniProtKB-UniRule"/>
</dbReference>
<dbReference type="EMBL" id="FWZT01000005">
    <property type="protein sequence ID" value="SMF11803.1"/>
    <property type="molecule type" value="Genomic_DNA"/>
</dbReference>
<evidence type="ECO:0000256" key="4">
    <source>
        <dbReference type="ARBA" id="ARBA00023002"/>
    </source>
</evidence>
<feature type="binding site" evidence="5">
    <location>
        <begin position="87"/>
        <end position="88"/>
    </location>
    <ligand>
        <name>Mo-molybdopterin</name>
        <dbReference type="ChEBI" id="CHEBI:71302"/>
    </ligand>
</feature>
<feature type="binding site" evidence="5">
    <location>
        <position position="230"/>
    </location>
    <ligand>
        <name>Mo-molybdopterin</name>
        <dbReference type="ChEBI" id="CHEBI:71302"/>
    </ligand>
</feature>
<evidence type="ECO:0000256" key="2">
    <source>
        <dbReference type="ARBA" id="ARBA00022723"/>
    </source>
</evidence>
<protein>
    <recommendedName>
        <fullName evidence="5">Protein-methionine-sulfoxide reductase catalytic subunit MsrP</fullName>
        <ecNumber evidence="5">1.8.5.-</ecNumber>
    </recommendedName>
</protein>